<sequence length="147" mass="16693">METLRCLRSPQVLARDGVDDDAVPDFFDGIADRNGGNHARMGFQRLYDILNHFRWYAGARTIMNQHKIRWLRQVGERFQPVPHAVVTFCTARNGWQNLQPGKAFGQQGIVSDWQKNIYMRKEGFGSTADDGFAPQHPELLAGTFTLG</sequence>
<comment type="caution">
    <text evidence="1">The sequence shown here is derived from an EMBL/GenBank/DDBJ whole genome shotgun (WGS) entry which is preliminary data.</text>
</comment>
<name>A0ABQ0Q7M8_9PROT</name>
<keyword evidence="2" id="KW-1185">Reference proteome</keyword>
<reference evidence="1" key="1">
    <citation type="submission" date="2013-04" db="EMBL/GenBank/DDBJ databases">
        <title>The genome sequencing project of 58 acetic acid bacteria.</title>
        <authorList>
            <person name="Okamoto-Kainuma A."/>
            <person name="Ishikawa M."/>
            <person name="Umino S."/>
            <person name="Koizumi Y."/>
            <person name="Shiwa Y."/>
            <person name="Yoshikawa H."/>
            <person name="Matsutani M."/>
            <person name="Matsushita K."/>
        </authorList>
    </citation>
    <scope>NUCLEOTIDE SEQUENCE</scope>
    <source>
        <strain evidence="1">NRIC 0228</strain>
    </source>
</reference>
<proteinExistence type="predicted"/>
<accession>A0ABQ0Q7M8</accession>
<evidence type="ECO:0000313" key="1">
    <source>
        <dbReference type="EMBL" id="GBR07964.1"/>
    </source>
</evidence>
<dbReference type="Proteomes" id="UP001061070">
    <property type="component" value="Unassembled WGS sequence"/>
</dbReference>
<evidence type="ECO:0000313" key="2">
    <source>
        <dbReference type="Proteomes" id="UP001061070"/>
    </source>
</evidence>
<organism evidence="1 2">
    <name type="scientific">Gluconobacter frateurii NRIC 0228</name>
    <dbReference type="NCBI Taxonomy" id="1307946"/>
    <lineage>
        <taxon>Bacteria</taxon>
        <taxon>Pseudomonadati</taxon>
        <taxon>Pseudomonadota</taxon>
        <taxon>Alphaproteobacteria</taxon>
        <taxon>Acetobacterales</taxon>
        <taxon>Acetobacteraceae</taxon>
        <taxon>Gluconobacter</taxon>
    </lineage>
</organism>
<protein>
    <submittedName>
        <fullName evidence="1">Uncharacterized protein</fullName>
    </submittedName>
</protein>
<gene>
    <name evidence="1" type="ORF">AA0228_0190</name>
</gene>
<dbReference type="EMBL" id="BAQW01000001">
    <property type="protein sequence ID" value="GBR07964.1"/>
    <property type="molecule type" value="Genomic_DNA"/>
</dbReference>